<evidence type="ECO:0000313" key="2">
    <source>
        <dbReference type="Proteomes" id="UP001642540"/>
    </source>
</evidence>
<reference evidence="1 2" key="1">
    <citation type="submission" date="2024-08" db="EMBL/GenBank/DDBJ databases">
        <authorList>
            <person name="Cucini C."/>
            <person name="Frati F."/>
        </authorList>
    </citation>
    <scope>NUCLEOTIDE SEQUENCE [LARGE SCALE GENOMIC DNA]</scope>
</reference>
<name>A0ABP1SB04_9HEXA</name>
<accession>A0ABP1SB04</accession>
<proteinExistence type="predicted"/>
<evidence type="ECO:0000313" key="1">
    <source>
        <dbReference type="EMBL" id="CAL8148724.1"/>
    </source>
</evidence>
<dbReference type="Proteomes" id="UP001642540">
    <property type="component" value="Unassembled WGS sequence"/>
</dbReference>
<dbReference type="EMBL" id="CAXLJM020000174">
    <property type="protein sequence ID" value="CAL8148724.1"/>
    <property type="molecule type" value="Genomic_DNA"/>
</dbReference>
<sequence length="67" mass="7973">MLRICANSELSRHRWEEAYDIARQMDEAGERDAAQEKRNEADELYHKKMEVINDCEAEFQKNMAEPQ</sequence>
<organism evidence="1 2">
    <name type="scientific">Orchesella dallaii</name>
    <dbReference type="NCBI Taxonomy" id="48710"/>
    <lineage>
        <taxon>Eukaryota</taxon>
        <taxon>Metazoa</taxon>
        <taxon>Ecdysozoa</taxon>
        <taxon>Arthropoda</taxon>
        <taxon>Hexapoda</taxon>
        <taxon>Collembola</taxon>
        <taxon>Entomobryomorpha</taxon>
        <taxon>Entomobryoidea</taxon>
        <taxon>Orchesellidae</taxon>
        <taxon>Orchesellinae</taxon>
        <taxon>Orchesella</taxon>
    </lineage>
</organism>
<comment type="caution">
    <text evidence="1">The sequence shown here is derived from an EMBL/GenBank/DDBJ whole genome shotgun (WGS) entry which is preliminary data.</text>
</comment>
<keyword evidence="2" id="KW-1185">Reference proteome</keyword>
<protein>
    <submittedName>
        <fullName evidence="1">Uncharacterized protein</fullName>
    </submittedName>
</protein>
<gene>
    <name evidence="1" type="ORF">ODALV1_LOCUS31513</name>
</gene>